<dbReference type="Gene3D" id="3.40.30.10">
    <property type="entry name" value="Glutaredoxin"/>
    <property type="match status" value="1"/>
</dbReference>
<dbReference type="PANTHER" id="PTHR36417:SF2">
    <property type="entry name" value="SELENOPROTEIN DOMAIN PROTEIN (AFU_ORTHOLOGUE AFUA_1G05220)"/>
    <property type="match status" value="1"/>
</dbReference>
<dbReference type="NCBIfam" id="TIGR02174">
    <property type="entry name" value="CXXU_selWTH"/>
    <property type="match status" value="1"/>
</dbReference>
<dbReference type="SUPFAM" id="SSF52833">
    <property type="entry name" value="Thioredoxin-like"/>
    <property type="match status" value="1"/>
</dbReference>
<dbReference type="Proteomes" id="UP001597322">
    <property type="component" value="Unassembled WGS sequence"/>
</dbReference>
<dbReference type="RefSeq" id="WP_377396855.1">
    <property type="nucleotide sequence ID" value="NZ_JBHUEQ010000004.1"/>
</dbReference>
<dbReference type="Pfam" id="PF10262">
    <property type="entry name" value="Rdx"/>
    <property type="match status" value="1"/>
</dbReference>
<evidence type="ECO:0000256" key="1">
    <source>
        <dbReference type="ARBA" id="ARBA00023284"/>
    </source>
</evidence>
<gene>
    <name evidence="3" type="ORF">ACFSE1_04055</name>
</gene>
<organism evidence="3 4">
    <name type="scientific">Rhizobium helianthi</name>
    <dbReference type="NCBI Taxonomy" id="1132695"/>
    <lineage>
        <taxon>Bacteria</taxon>
        <taxon>Pseudomonadati</taxon>
        <taxon>Pseudomonadota</taxon>
        <taxon>Alphaproteobacteria</taxon>
        <taxon>Hyphomicrobiales</taxon>
        <taxon>Rhizobiaceae</taxon>
        <taxon>Rhizobium/Agrobacterium group</taxon>
        <taxon>Rhizobium</taxon>
    </lineage>
</organism>
<evidence type="ECO:0000313" key="3">
    <source>
        <dbReference type="EMBL" id="MFD1744626.1"/>
    </source>
</evidence>
<protein>
    <submittedName>
        <fullName evidence="3">SelT/SelW/SelH family protein</fullName>
    </submittedName>
</protein>
<sequence>MADKPRIAIHYCTQCNWMLRSAWMAQELLHTFGDSLGEVALVPGTGGIFEISVNGALIWERARDGGFPGPKELKQRVRDIIEPDRDLGHIDRSSKKNKEDSSQTD</sequence>
<comment type="caution">
    <text evidence="3">The sequence shown here is derived from an EMBL/GenBank/DDBJ whole genome shotgun (WGS) entry which is preliminary data.</text>
</comment>
<evidence type="ECO:0000256" key="2">
    <source>
        <dbReference type="SAM" id="MobiDB-lite"/>
    </source>
</evidence>
<dbReference type="PANTHER" id="PTHR36417">
    <property type="entry name" value="SELENOPROTEIN DOMAIN PROTEIN (AFU_ORTHOLOGUE AFUA_1G05220)"/>
    <property type="match status" value="1"/>
</dbReference>
<keyword evidence="1" id="KW-0676">Redox-active center</keyword>
<name>A0ABW4M282_9HYPH</name>
<dbReference type="EMBL" id="JBHUEQ010000004">
    <property type="protein sequence ID" value="MFD1744626.1"/>
    <property type="molecule type" value="Genomic_DNA"/>
</dbReference>
<proteinExistence type="predicted"/>
<dbReference type="InterPro" id="IPR011893">
    <property type="entry name" value="Selenoprotein_Rdx-typ"/>
</dbReference>
<reference evidence="4" key="1">
    <citation type="journal article" date="2019" name="Int. J. Syst. Evol. Microbiol.">
        <title>The Global Catalogue of Microorganisms (GCM) 10K type strain sequencing project: providing services to taxonomists for standard genome sequencing and annotation.</title>
        <authorList>
            <consortium name="The Broad Institute Genomics Platform"/>
            <consortium name="The Broad Institute Genome Sequencing Center for Infectious Disease"/>
            <person name="Wu L."/>
            <person name="Ma J."/>
        </authorList>
    </citation>
    <scope>NUCLEOTIDE SEQUENCE [LARGE SCALE GENOMIC DNA]</scope>
    <source>
        <strain evidence="4">CG52</strain>
    </source>
</reference>
<keyword evidence="4" id="KW-1185">Reference proteome</keyword>
<feature type="region of interest" description="Disordered" evidence="2">
    <location>
        <begin position="82"/>
        <end position="105"/>
    </location>
</feature>
<evidence type="ECO:0000313" key="4">
    <source>
        <dbReference type="Proteomes" id="UP001597322"/>
    </source>
</evidence>
<dbReference type="InterPro" id="IPR036249">
    <property type="entry name" value="Thioredoxin-like_sf"/>
</dbReference>
<accession>A0ABW4M282</accession>